<protein>
    <submittedName>
        <fullName evidence="1">Uncharacterized protein</fullName>
    </submittedName>
</protein>
<organism evidence="1 2">
    <name type="scientific">Rhizophagus clarus</name>
    <dbReference type="NCBI Taxonomy" id="94130"/>
    <lineage>
        <taxon>Eukaryota</taxon>
        <taxon>Fungi</taxon>
        <taxon>Fungi incertae sedis</taxon>
        <taxon>Mucoromycota</taxon>
        <taxon>Glomeromycotina</taxon>
        <taxon>Glomeromycetes</taxon>
        <taxon>Glomerales</taxon>
        <taxon>Glomeraceae</taxon>
        <taxon>Rhizophagus</taxon>
    </lineage>
</organism>
<proteinExistence type="predicted"/>
<reference evidence="1" key="1">
    <citation type="submission" date="2019-10" db="EMBL/GenBank/DDBJ databases">
        <title>Conservation and host-specific expression of non-tandemly repeated heterogenous ribosome RNA gene in arbuscular mycorrhizal fungi.</title>
        <authorList>
            <person name="Maeda T."/>
            <person name="Kobayashi Y."/>
            <person name="Nakagawa T."/>
            <person name="Ezawa T."/>
            <person name="Yamaguchi K."/>
            <person name="Bino T."/>
            <person name="Nishimoto Y."/>
            <person name="Shigenobu S."/>
            <person name="Kawaguchi M."/>
        </authorList>
    </citation>
    <scope>NUCLEOTIDE SEQUENCE</scope>
    <source>
        <strain evidence="1">HR1</strain>
    </source>
</reference>
<accession>A0A8H3MAL4</accession>
<name>A0A8H3MAL4_9GLOM</name>
<evidence type="ECO:0000313" key="2">
    <source>
        <dbReference type="Proteomes" id="UP000615446"/>
    </source>
</evidence>
<evidence type="ECO:0000313" key="1">
    <source>
        <dbReference type="EMBL" id="GET01838.1"/>
    </source>
</evidence>
<dbReference type="EMBL" id="BLAL01000302">
    <property type="protein sequence ID" value="GET01838.1"/>
    <property type="molecule type" value="Genomic_DNA"/>
</dbReference>
<sequence>MNWNNLIISLTTLNRSDRCFSAKFNRRTSQGKRHWCHLEFQRVADTPTSSKKQIVIDIISALRNAYHVPNQPPLGRVYQIEALRKDCFDVAEYRDVL</sequence>
<gene>
    <name evidence="1" type="ORF">RCL2_002822900</name>
</gene>
<dbReference type="AlphaFoldDB" id="A0A8H3MAL4"/>
<comment type="caution">
    <text evidence="1">The sequence shown here is derived from an EMBL/GenBank/DDBJ whole genome shotgun (WGS) entry which is preliminary data.</text>
</comment>
<dbReference type="OrthoDB" id="2310531at2759"/>
<dbReference type="Proteomes" id="UP000615446">
    <property type="component" value="Unassembled WGS sequence"/>
</dbReference>